<dbReference type="GO" id="GO:0008234">
    <property type="term" value="F:cysteine-type peptidase activity"/>
    <property type="evidence" value="ECO:0007669"/>
    <property type="project" value="UniProtKB-KW"/>
</dbReference>
<accession>A0A6N2SQ49</accession>
<evidence type="ECO:0000256" key="5">
    <source>
        <dbReference type="SAM" id="SignalP"/>
    </source>
</evidence>
<evidence type="ECO:0000256" key="1">
    <source>
        <dbReference type="ARBA" id="ARBA00007074"/>
    </source>
</evidence>
<dbReference type="InterPro" id="IPR051202">
    <property type="entry name" value="Peptidase_C40"/>
</dbReference>
<feature type="domain" description="NlpC/P60" evidence="7">
    <location>
        <begin position="231"/>
        <end position="350"/>
    </location>
</feature>
<keyword evidence="2" id="KW-0645">Protease</keyword>
<keyword evidence="5" id="KW-0732">Signal</keyword>
<feature type="chain" id="PRO_5039358530" evidence="5">
    <location>
        <begin position="22"/>
        <end position="350"/>
    </location>
</feature>
<evidence type="ECO:0000256" key="4">
    <source>
        <dbReference type="ARBA" id="ARBA00022807"/>
    </source>
</evidence>
<gene>
    <name evidence="8" type="ORF">AVLFYP127_00345</name>
</gene>
<keyword evidence="3 8" id="KW-0378">Hydrolase</keyword>
<evidence type="ECO:0000259" key="6">
    <source>
        <dbReference type="PROSITE" id="PS51781"/>
    </source>
</evidence>
<proteinExistence type="inferred from homology"/>
<dbReference type="PROSITE" id="PS51935">
    <property type="entry name" value="NLPC_P60"/>
    <property type="match status" value="1"/>
</dbReference>
<protein>
    <submittedName>
        <fullName evidence="8">Putative endopeptidase</fullName>
        <ecNumber evidence="8">3.4.-.-</ecNumber>
    </submittedName>
</protein>
<evidence type="ECO:0000313" key="8">
    <source>
        <dbReference type="EMBL" id="VYS95112.1"/>
    </source>
</evidence>
<dbReference type="Pfam" id="PF08239">
    <property type="entry name" value="SH3_3"/>
    <property type="match status" value="1"/>
</dbReference>
<dbReference type="AlphaFoldDB" id="A0A6N2SQ49"/>
<feature type="signal peptide" evidence="5">
    <location>
        <begin position="1"/>
        <end position="21"/>
    </location>
</feature>
<evidence type="ECO:0000256" key="3">
    <source>
        <dbReference type="ARBA" id="ARBA00022801"/>
    </source>
</evidence>
<dbReference type="PROSITE" id="PS51781">
    <property type="entry name" value="SH3B"/>
    <property type="match status" value="1"/>
</dbReference>
<organism evidence="8">
    <name type="scientific">Anaerococcus vaginalis</name>
    <dbReference type="NCBI Taxonomy" id="33037"/>
    <lineage>
        <taxon>Bacteria</taxon>
        <taxon>Bacillati</taxon>
        <taxon>Bacillota</taxon>
        <taxon>Tissierellia</taxon>
        <taxon>Tissierellales</taxon>
        <taxon>Peptoniphilaceae</taxon>
        <taxon>Anaerococcus</taxon>
    </lineage>
</organism>
<feature type="domain" description="SH3b" evidence="6">
    <location>
        <begin position="28"/>
        <end position="95"/>
    </location>
</feature>
<dbReference type="Pfam" id="PF00877">
    <property type="entry name" value="NLPC_P60"/>
    <property type="match status" value="1"/>
</dbReference>
<dbReference type="InterPro" id="IPR003646">
    <property type="entry name" value="SH3-like_bac-type"/>
</dbReference>
<dbReference type="EC" id="3.4.-.-" evidence="8"/>
<dbReference type="RefSeq" id="WP_156328906.1">
    <property type="nucleotide sequence ID" value="NZ_CACRSW010000012.1"/>
</dbReference>
<dbReference type="Gene3D" id="2.30.30.40">
    <property type="entry name" value="SH3 Domains"/>
    <property type="match status" value="1"/>
</dbReference>
<sequence>MRKNKKIILLLSTLISFQIFTPTNTSKAKSILINYDLTEGVNVREKQSDASDSKILGGIDYPDFYEIKEENGNWLKINFEGKDGYVVKSWFHILDDMKAIKNGKIYEKSDEKSKEISNFKKKEKIDLIDFDSNKNFVKVKKGDKIGFAKIDNFDLSKKDEKDLNKIKDKYKKIYDSVKRYMDYLDRNNLSLYPIDEKDKAKENEIVRNYVVDEPEEKTEEVEYIYYTVSGDDIGSQAYNFATKFIGNPYVWAGTSLTNGVDCSGFTQQVYKEFGISLPHFAQSQADYGKTIKLGEEKAGDLVFYGTSLSNITHVAIADGQGGIVHAANPRSGIITSGIGNPTIIKRLIED</sequence>
<comment type="similarity">
    <text evidence="1">Belongs to the peptidase C40 family.</text>
</comment>
<reference evidence="8" key="1">
    <citation type="submission" date="2019-11" db="EMBL/GenBank/DDBJ databases">
        <authorList>
            <person name="Feng L."/>
        </authorList>
    </citation>
    <scope>NUCLEOTIDE SEQUENCE</scope>
    <source>
        <strain evidence="8">AvaginalisLFYP127</strain>
    </source>
</reference>
<dbReference type="InterPro" id="IPR038765">
    <property type="entry name" value="Papain-like_cys_pep_sf"/>
</dbReference>
<keyword evidence="4" id="KW-0788">Thiol protease</keyword>
<evidence type="ECO:0000259" key="7">
    <source>
        <dbReference type="PROSITE" id="PS51935"/>
    </source>
</evidence>
<dbReference type="Gene3D" id="3.90.1720.10">
    <property type="entry name" value="endopeptidase domain like (from Nostoc punctiforme)"/>
    <property type="match status" value="1"/>
</dbReference>
<evidence type="ECO:0000256" key="2">
    <source>
        <dbReference type="ARBA" id="ARBA00022670"/>
    </source>
</evidence>
<name>A0A6N2SQ49_9FIRM</name>
<dbReference type="InterPro" id="IPR000064">
    <property type="entry name" value="NLP_P60_dom"/>
</dbReference>
<dbReference type="PANTHER" id="PTHR47053">
    <property type="entry name" value="MUREIN DD-ENDOPEPTIDASE MEPH-RELATED"/>
    <property type="match status" value="1"/>
</dbReference>
<dbReference type="GO" id="GO:0006508">
    <property type="term" value="P:proteolysis"/>
    <property type="evidence" value="ECO:0007669"/>
    <property type="project" value="UniProtKB-KW"/>
</dbReference>
<dbReference type="EMBL" id="CACRSW010000012">
    <property type="protein sequence ID" value="VYS95112.1"/>
    <property type="molecule type" value="Genomic_DNA"/>
</dbReference>
<dbReference type="PANTHER" id="PTHR47053:SF1">
    <property type="entry name" value="MUREIN DD-ENDOPEPTIDASE MEPH-RELATED"/>
    <property type="match status" value="1"/>
</dbReference>
<dbReference type="SUPFAM" id="SSF54001">
    <property type="entry name" value="Cysteine proteinases"/>
    <property type="match status" value="1"/>
</dbReference>